<dbReference type="Pfam" id="PF06133">
    <property type="entry name" value="Com_YlbF"/>
    <property type="match status" value="1"/>
</dbReference>
<evidence type="ECO:0000313" key="3">
    <source>
        <dbReference type="Proteomes" id="UP000323166"/>
    </source>
</evidence>
<name>A0A5S4ZV34_9FIRM</name>
<dbReference type="SUPFAM" id="SSF158622">
    <property type="entry name" value="YheA/YmcA-like"/>
    <property type="match status" value="1"/>
</dbReference>
<proteinExistence type="predicted"/>
<protein>
    <submittedName>
        <fullName evidence="2">Cell fate (Sporulation/competence/biofilm development) regulator YlbF (YheA/YmcA/DUF963 family)</fullName>
    </submittedName>
</protein>
<dbReference type="AlphaFoldDB" id="A0A5S4ZV34"/>
<reference evidence="2 3" key="1">
    <citation type="submission" date="2019-07" db="EMBL/GenBank/DDBJ databases">
        <title>Genomic Encyclopedia of Type Strains, Phase I: the one thousand microbial genomes (KMG-I) project.</title>
        <authorList>
            <person name="Kyrpides N."/>
        </authorList>
    </citation>
    <scope>NUCLEOTIDE SEQUENCE [LARGE SCALE GENOMIC DNA]</scope>
    <source>
        <strain evidence="2 3">DSM 6562</strain>
    </source>
</reference>
<dbReference type="Proteomes" id="UP000323166">
    <property type="component" value="Unassembled WGS sequence"/>
</dbReference>
<evidence type="ECO:0000313" key="2">
    <source>
        <dbReference type="EMBL" id="TYO95972.1"/>
    </source>
</evidence>
<accession>A0A5S4ZV34</accession>
<evidence type="ECO:0000256" key="1">
    <source>
        <dbReference type="SAM" id="Coils"/>
    </source>
</evidence>
<feature type="coiled-coil region" evidence="1">
    <location>
        <begin position="38"/>
        <end position="68"/>
    </location>
</feature>
<keyword evidence="3" id="KW-1185">Reference proteome</keyword>
<keyword evidence="1" id="KW-0175">Coiled coil</keyword>
<dbReference type="InterPro" id="IPR010368">
    <property type="entry name" value="Com_YlbF"/>
</dbReference>
<dbReference type="Gene3D" id="1.20.1500.10">
    <property type="entry name" value="YheA/YmcA-like"/>
    <property type="match status" value="1"/>
</dbReference>
<gene>
    <name evidence="2" type="ORF">LX24_01362</name>
</gene>
<sequence>MSRDVFEKASALGKSIIESEEFKEVQDRERDMIGNPDAQNLLKRFHELQQLQKEKQKKGEQLTAEEAKEFEQVQLKIVENRTIKAFSDAQEKFQNMMNQVMKIIKEASVNTIKNKE</sequence>
<comment type="caution">
    <text evidence="2">The sequence shown here is derived from an EMBL/GenBank/DDBJ whole genome shotgun (WGS) entry which is preliminary data.</text>
</comment>
<dbReference type="EMBL" id="VNHM01000006">
    <property type="protein sequence ID" value="TYO95972.1"/>
    <property type="molecule type" value="Genomic_DNA"/>
</dbReference>
<dbReference type="RefSeq" id="WP_166511389.1">
    <property type="nucleotide sequence ID" value="NZ_VNHM01000006.1"/>
</dbReference>
<dbReference type="InterPro" id="IPR023378">
    <property type="entry name" value="YheA/YmcA-like_dom_sf"/>
</dbReference>
<organism evidence="2 3">
    <name type="scientific">Desulfallas thermosapovorans DSM 6562</name>
    <dbReference type="NCBI Taxonomy" id="1121431"/>
    <lineage>
        <taxon>Bacteria</taxon>
        <taxon>Bacillati</taxon>
        <taxon>Bacillota</taxon>
        <taxon>Clostridia</taxon>
        <taxon>Eubacteriales</taxon>
        <taxon>Desulfallaceae</taxon>
        <taxon>Desulfallas</taxon>
    </lineage>
</organism>